<dbReference type="InterPro" id="IPR029058">
    <property type="entry name" value="AB_hydrolase_fold"/>
</dbReference>
<proteinExistence type="predicted"/>
<dbReference type="EMBL" id="AP024488">
    <property type="protein sequence ID" value="BCS95694.1"/>
    <property type="molecule type" value="Genomic_DNA"/>
</dbReference>
<evidence type="ECO:0000313" key="2">
    <source>
        <dbReference type="EMBL" id="BCS95694.1"/>
    </source>
</evidence>
<reference evidence="2 3" key="1">
    <citation type="submission" date="2021-02" db="EMBL/GenBank/DDBJ databases">
        <title>Complete genome of Desulfoluna sp. strain ASN36.</title>
        <authorList>
            <person name="Takahashi A."/>
            <person name="Kojima H."/>
            <person name="Fukui M."/>
        </authorList>
    </citation>
    <scope>NUCLEOTIDE SEQUENCE [LARGE SCALE GENOMIC DNA]</scope>
    <source>
        <strain evidence="2 3">ASN36</strain>
    </source>
</reference>
<keyword evidence="3" id="KW-1185">Reference proteome</keyword>
<dbReference type="InterPro" id="IPR050266">
    <property type="entry name" value="AB_hydrolase_sf"/>
</dbReference>
<feature type="domain" description="AB hydrolase-1" evidence="1">
    <location>
        <begin position="66"/>
        <end position="171"/>
    </location>
</feature>
<dbReference type="PRINTS" id="PR00111">
    <property type="entry name" value="ABHYDROLASE"/>
</dbReference>
<dbReference type="PANTHER" id="PTHR43798">
    <property type="entry name" value="MONOACYLGLYCEROL LIPASE"/>
    <property type="match status" value="1"/>
</dbReference>
<evidence type="ECO:0000259" key="1">
    <source>
        <dbReference type="Pfam" id="PF00561"/>
    </source>
</evidence>
<dbReference type="Proteomes" id="UP001320148">
    <property type="component" value="Chromosome"/>
</dbReference>
<gene>
    <name evidence="2" type="ORF">DSLASN_13260</name>
</gene>
<dbReference type="Pfam" id="PF00561">
    <property type="entry name" value="Abhydrolase_1"/>
    <property type="match status" value="1"/>
</dbReference>
<evidence type="ECO:0000313" key="3">
    <source>
        <dbReference type="Proteomes" id="UP001320148"/>
    </source>
</evidence>
<organism evidence="2 3">
    <name type="scientific">Desulfoluna limicola</name>
    <dbReference type="NCBI Taxonomy" id="2810562"/>
    <lineage>
        <taxon>Bacteria</taxon>
        <taxon>Pseudomonadati</taxon>
        <taxon>Thermodesulfobacteriota</taxon>
        <taxon>Desulfobacteria</taxon>
        <taxon>Desulfobacterales</taxon>
        <taxon>Desulfolunaceae</taxon>
        <taxon>Desulfoluna</taxon>
    </lineage>
</organism>
<sequence>MKKVVSGLFLVIVFIAAAVFGVIHFFPEKVVEVCANSERGKAGLRFKSIAVGELTYAYLEGGTGEPLVLVHGFGANKDNWTRVAEYLAPHFKVIALDLAGYGESTINFDLDYTITAQADRLHEFVDALDLKSFHLGGSSMGGAISGTYGSKHQDRVLSLWLIAPGNVLSSEESELGLLLKEGKNPLITQNAEEYKSLIAFVFEKTPHIPSPILGVFMREAFANKALNDKVFAEIVKEKLSLEDLLAGLAIPTLVLWGDHDRVLHVSGAGILCKAMVNASCVIMKNTGHLPMIERPEEAARSFLRFHHF</sequence>
<dbReference type="SUPFAM" id="SSF53474">
    <property type="entry name" value="alpha/beta-Hydrolases"/>
    <property type="match status" value="1"/>
</dbReference>
<dbReference type="RefSeq" id="WP_236891979.1">
    <property type="nucleotide sequence ID" value="NZ_AP024488.1"/>
</dbReference>
<dbReference type="Gene3D" id="3.40.50.1820">
    <property type="entry name" value="alpha/beta hydrolase"/>
    <property type="match status" value="1"/>
</dbReference>
<name>A0ABN6F3S3_9BACT</name>
<dbReference type="InterPro" id="IPR000073">
    <property type="entry name" value="AB_hydrolase_1"/>
</dbReference>
<accession>A0ABN6F3S3</accession>
<protein>
    <submittedName>
        <fullName evidence="2">Lipase</fullName>
    </submittedName>
</protein>
<dbReference type="PANTHER" id="PTHR43798:SF5">
    <property type="entry name" value="MONOACYLGLYCEROL LIPASE ABHD6"/>
    <property type="match status" value="1"/>
</dbReference>